<dbReference type="HOGENOM" id="CLU_055543_0_0_1"/>
<dbReference type="Proteomes" id="UP000019132">
    <property type="component" value="Unassembled WGS sequence"/>
</dbReference>
<name>K3WLK5_GLOUD</name>
<dbReference type="VEuPathDB" id="FungiDB:PYU1_G005835"/>
<reference evidence="4" key="2">
    <citation type="submission" date="2010-04" db="EMBL/GenBank/DDBJ databases">
        <authorList>
            <person name="Buell R."/>
            <person name="Hamilton J."/>
            <person name="Hostetler J."/>
        </authorList>
    </citation>
    <scope>NUCLEOTIDE SEQUENCE [LARGE SCALE GENOMIC DNA]</scope>
    <source>
        <strain evidence="4">DAOM:BR144</strain>
    </source>
</reference>
<organism evidence="3 4">
    <name type="scientific">Globisporangium ultimum (strain ATCC 200006 / CBS 805.95 / DAOM BR144)</name>
    <name type="common">Pythium ultimum</name>
    <dbReference type="NCBI Taxonomy" id="431595"/>
    <lineage>
        <taxon>Eukaryota</taxon>
        <taxon>Sar</taxon>
        <taxon>Stramenopiles</taxon>
        <taxon>Oomycota</taxon>
        <taxon>Peronosporomycetes</taxon>
        <taxon>Pythiales</taxon>
        <taxon>Pythiaceae</taxon>
        <taxon>Globisporangium</taxon>
    </lineage>
</organism>
<protein>
    <recommendedName>
        <fullName evidence="2">Myb-like domain-containing protein</fullName>
    </recommendedName>
</protein>
<feature type="compositionally biased region" description="Low complexity" evidence="1">
    <location>
        <begin position="268"/>
        <end position="281"/>
    </location>
</feature>
<evidence type="ECO:0000256" key="1">
    <source>
        <dbReference type="SAM" id="MobiDB-lite"/>
    </source>
</evidence>
<dbReference type="PANTHER" id="PTHR46993">
    <property type="entry name" value="MYB TRANSCRIPTION FACTOR"/>
    <property type="match status" value="1"/>
</dbReference>
<proteinExistence type="predicted"/>
<dbReference type="PROSITE" id="PS50090">
    <property type="entry name" value="MYB_LIKE"/>
    <property type="match status" value="1"/>
</dbReference>
<dbReference type="eggNOG" id="ENOG502S53A">
    <property type="taxonomic scope" value="Eukaryota"/>
</dbReference>
<feature type="compositionally biased region" description="Low complexity" evidence="1">
    <location>
        <begin position="246"/>
        <end position="256"/>
    </location>
</feature>
<evidence type="ECO:0000259" key="2">
    <source>
        <dbReference type="PROSITE" id="PS50090"/>
    </source>
</evidence>
<dbReference type="EnsemblProtists" id="PYU1_T005847">
    <property type="protein sequence ID" value="PYU1_T005847"/>
    <property type="gene ID" value="PYU1_G005835"/>
</dbReference>
<feature type="region of interest" description="Disordered" evidence="1">
    <location>
        <begin position="214"/>
        <end position="290"/>
    </location>
</feature>
<dbReference type="CDD" id="cd11660">
    <property type="entry name" value="SANT_TRF"/>
    <property type="match status" value="1"/>
</dbReference>
<dbReference type="SUPFAM" id="SSF46689">
    <property type="entry name" value="Homeodomain-like"/>
    <property type="match status" value="1"/>
</dbReference>
<dbReference type="OMA" id="LCHTEGI"/>
<reference evidence="3" key="3">
    <citation type="submission" date="2015-02" db="UniProtKB">
        <authorList>
            <consortium name="EnsemblProtists"/>
        </authorList>
    </citation>
    <scope>IDENTIFICATION</scope>
    <source>
        <strain evidence="3">DAOM BR144</strain>
    </source>
</reference>
<sequence>MRAALETVAEFLSKYGALEEANNIMNVMAKMGWSVPADSKLQWRSLVAAMKQELNAPEAAPDYVFLFERLIQLCIKMPGDLWKSLFSSKLLMHIVVERFAIAFESHDAELFKLESDVLCHTEGIFDICQLVQNKLFSEDVGTSVLAQFLADFSTIFEDDEPKVARWDEFYSSYRMHEASFRRDMKRALCQIEASGIGPTQIEIRKRIRREAVEGRFPGTSGDLSDSTLSEPEDSTCRVQNSSRNGPPVTTNSAAAASPPPVADQQETAPSDSASAEDSPSPKVRAKRKRWSTAEVEALRKGYKEFRALPNVWMMIKTKYADVLASRSNVDIKDKYRNLLKFGKL</sequence>
<dbReference type="Gene3D" id="1.10.246.220">
    <property type="match status" value="1"/>
</dbReference>
<dbReference type="EMBL" id="GL376573">
    <property type="status" value="NOT_ANNOTATED_CDS"/>
    <property type="molecule type" value="Genomic_DNA"/>
</dbReference>
<dbReference type="InterPro" id="IPR001005">
    <property type="entry name" value="SANT/Myb"/>
</dbReference>
<dbReference type="AlphaFoldDB" id="K3WLK5"/>
<dbReference type="InterPro" id="IPR009057">
    <property type="entry name" value="Homeodomain-like_sf"/>
</dbReference>
<dbReference type="STRING" id="431595.K3WLK5"/>
<evidence type="ECO:0000313" key="4">
    <source>
        <dbReference type="Proteomes" id="UP000019132"/>
    </source>
</evidence>
<keyword evidence="4" id="KW-1185">Reference proteome</keyword>
<dbReference type="PANTHER" id="PTHR46993:SF6">
    <property type="entry name" value="MYB TRANSCRIPTION FACTOR"/>
    <property type="match status" value="1"/>
</dbReference>
<dbReference type="InParanoid" id="K3WLK5"/>
<evidence type="ECO:0000313" key="3">
    <source>
        <dbReference type="EnsemblProtists" id="PYU1_T005847"/>
    </source>
</evidence>
<reference evidence="4" key="1">
    <citation type="journal article" date="2010" name="Genome Biol.">
        <title>Genome sequence of the necrotrophic plant pathogen Pythium ultimum reveals original pathogenicity mechanisms and effector repertoire.</title>
        <authorList>
            <person name="Levesque C.A."/>
            <person name="Brouwer H."/>
            <person name="Cano L."/>
            <person name="Hamilton J.P."/>
            <person name="Holt C."/>
            <person name="Huitema E."/>
            <person name="Raffaele S."/>
            <person name="Robideau G.P."/>
            <person name="Thines M."/>
            <person name="Win J."/>
            <person name="Zerillo M.M."/>
            <person name="Beakes G.W."/>
            <person name="Boore J.L."/>
            <person name="Busam D."/>
            <person name="Dumas B."/>
            <person name="Ferriera S."/>
            <person name="Fuerstenberg S.I."/>
            <person name="Gachon C.M."/>
            <person name="Gaulin E."/>
            <person name="Govers F."/>
            <person name="Grenville-Briggs L."/>
            <person name="Horner N."/>
            <person name="Hostetler J."/>
            <person name="Jiang R.H."/>
            <person name="Johnson J."/>
            <person name="Krajaejun T."/>
            <person name="Lin H."/>
            <person name="Meijer H.J."/>
            <person name="Moore B."/>
            <person name="Morris P."/>
            <person name="Phuntmart V."/>
            <person name="Puiu D."/>
            <person name="Shetty J."/>
            <person name="Stajich J.E."/>
            <person name="Tripathy S."/>
            <person name="Wawra S."/>
            <person name="van West P."/>
            <person name="Whitty B.R."/>
            <person name="Coutinho P.M."/>
            <person name="Henrissat B."/>
            <person name="Martin F."/>
            <person name="Thomas P.D."/>
            <person name="Tyler B.M."/>
            <person name="De Vries R.P."/>
            <person name="Kamoun S."/>
            <person name="Yandell M."/>
            <person name="Tisserat N."/>
            <person name="Buell C.R."/>
        </authorList>
    </citation>
    <scope>NUCLEOTIDE SEQUENCE</scope>
    <source>
        <strain evidence="4">DAOM:BR144</strain>
    </source>
</reference>
<feature type="domain" description="Myb-like" evidence="2">
    <location>
        <begin position="282"/>
        <end position="339"/>
    </location>
</feature>
<accession>K3WLK5</accession>